<dbReference type="InterPro" id="IPR012337">
    <property type="entry name" value="RNaseH-like_sf"/>
</dbReference>
<feature type="region of interest" description="Disordered" evidence="1">
    <location>
        <begin position="27"/>
        <end position="54"/>
    </location>
</feature>
<dbReference type="GO" id="GO:0015074">
    <property type="term" value="P:DNA integration"/>
    <property type="evidence" value="ECO:0007669"/>
    <property type="project" value="InterPro"/>
</dbReference>
<dbReference type="OrthoDB" id="409273at2759"/>
<protein>
    <submittedName>
        <fullName evidence="3">Copia protein</fullName>
    </submittedName>
</protein>
<evidence type="ECO:0000313" key="4">
    <source>
        <dbReference type="Proteomes" id="UP000324585"/>
    </source>
</evidence>
<organism evidence="3 4">
    <name type="scientific">Porphyridium purpureum</name>
    <name type="common">Red alga</name>
    <name type="synonym">Porphyridium cruentum</name>
    <dbReference type="NCBI Taxonomy" id="35688"/>
    <lineage>
        <taxon>Eukaryota</taxon>
        <taxon>Rhodophyta</taxon>
        <taxon>Bangiophyceae</taxon>
        <taxon>Porphyridiales</taxon>
        <taxon>Porphyridiaceae</taxon>
        <taxon>Porphyridium</taxon>
    </lineage>
</organism>
<dbReference type="InterPro" id="IPR036397">
    <property type="entry name" value="RNaseH_sf"/>
</dbReference>
<dbReference type="CDD" id="cd09272">
    <property type="entry name" value="RNase_HI_RT_Ty1"/>
    <property type="match status" value="1"/>
</dbReference>
<name>A0A5J4YKT1_PORPP</name>
<dbReference type="Gene3D" id="3.30.420.10">
    <property type="entry name" value="Ribonuclease H-like superfamily/Ribonuclease H"/>
    <property type="match status" value="2"/>
</dbReference>
<comment type="caution">
    <text evidence="3">The sequence shown here is derived from an EMBL/GenBank/DDBJ whole genome shotgun (WGS) entry which is preliminary data.</text>
</comment>
<keyword evidence="4" id="KW-1185">Reference proteome</keyword>
<dbReference type="InterPro" id="IPR001584">
    <property type="entry name" value="Integrase_cat-core"/>
</dbReference>
<proteinExistence type="predicted"/>
<dbReference type="PROSITE" id="PS50994">
    <property type="entry name" value="INTEGRASE"/>
    <property type="match status" value="1"/>
</dbReference>
<accession>A0A5J4YKT1</accession>
<evidence type="ECO:0000256" key="1">
    <source>
        <dbReference type="SAM" id="MobiDB-lite"/>
    </source>
</evidence>
<dbReference type="Proteomes" id="UP000324585">
    <property type="component" value="Unassembled WGS sequence"/>
</dbReference>
<evidence type="ECO:0000259" key="2">
    <source>
        <dbReference type="PROSITE" id="PS50994"/>
    </source>
</evidence>
<gene>
    <name evidence="3" type="ORF">FVE85_3517</name>
</gene>
<feature type="domain" description="Integrase catalytic" evidence="2">
    <location>
        <begin position="425"/>
        <end position="592"/>
    </location>
</feature>
<dbReference type="EMBL" id="VRMN01000010">
    <property type="protein sequence ID" value="KAA8492079.1"/>
    <property type="molecule type" value="Genomic_DNA"/>
</dbReference>
<dbReference type="Pfam" id="PF07727">
    <property type="entry name" value="RVT_2"/>
    <property type="match status" value="1"/>
</dbReference>
<dbReference type="AlphaFoldDB" id="A0A5J4YKT1"/>
<dbReference type="InterPro" id="IPR013103">
    <property type="entry name" value="RVT_2"/>
</dbReference>
<dbReference type="GO" id="GO:0003676">
    <property type="term" value="F:nucleic acid binding"/>
    <property type="evidence" value="ECO:0007669"/>
    <property type="project" value="InterPro"/>
</dbReference>
<evidence type="ECO:0000313" key="3">
    <source>
        <dbReference type="EMBL" id="KAA8492079.1"/>
    </source>
</evidence>
<sequence>MTDRMTERVTRAMAARATHDTAGQEFAAAATGSGSGGAPEFGRSSVQGSGTTPAAAGSNALAMSQLYHHWVEIKNSLQGLKGHELEEEYKELMTAEIIDNMSPIQRKELLETLARSEQFRSDFVTYGRSIGQQGRTASAQTAQTEPASAQGSHVGALANTAGKMPDALSKLLHKAPLFTGDYNDDAEETLMFYQNACRVVQAPREAQVECIFLVLGGEALRIWTTAMKATDYISPTEVFTVLKNRLFGLAGEQLGMSEFRALRFDDSIGGSTLEAFNALIAKAQKLQRRLPKGMQAEEVLVSTLQGAVRGQPWAFNVLNDPPNSLQHFVQRCRLGIVNMPADEPTNNTFFATNKYSKRKNRKGRDGKTLRCLKCKSMYHLFRECPRADEADDIRFTEMFATGEAEDEEAGSGKASDEEEEHVRFVEELPADDEVHEVDVFYLNNKPVLQAVCVHTGYTRAVFLKDKSNKTVWDAFIATWVCTTSGLPHELRVDQGSEFIGMGFTSTAQSHGISVVPIGVEAHWQLGRGEQVHGPLRRVHSRLSAEPGSDALSDSLLLELCVKVLNDTMNPSGFIPTLLVFGVTPRTILGTDMMASLDQRARMHVMRTIRTEYESLVAMERLHRALSGKYPMEVAMKPGDLVKVYRFKRKLWEGPMTLVSIEYDRNIAVVRDHKNSTQMTLSVAVVRPFRERTSGLATPDLYYLNDESDTVFEAAKASELQGLIARNVFEDVSHLPSNANLLRTKWVLTVKADGSPKARLTILGHVDRDKAEQVPEAPTLQFVTMRAILALARHRRLQLWTQDVKQAFLQSENLSRAIYVLPPAEYNRKGDMKYWKLVKPLYGLVDAPTYWSKTVLNDLQERNLVQGTDPCAFITSEAELLGIYVDDIIAGGGNHLSDVLKTFENRFDVKEREFLVDDGPPLRFAGQSMRLVRGMLEIDQQAFLKVLLDQDTKVNSYKELQTIRGKWAWLSALTSPLTTYITGQLMQVTESTFDRDKTNHLISMARNVVGLDTKLLVPNLSTKLALRVYSDAAFGNNEDLSSQVGYCVILCDNNGTGVPLLWTSKKTRRIVRSVLGAEVLALSDALDAGLYVKALLHSLKQQVELHLFTDSKCIFDSVTTSRVTTEKRLALDLAVIREAFQRQEIARICWIRGEDNLADALTKVKSNKSLARFLQTGKVLDHVEQEVKQGV</sequence>
<dbReference type="SUPFAM" id="SSF53098">
    <property type="entry name" value="Ribonuclease H-like"/>
    <property type="match status" value="1"/>
</dbReference>
<reference evidence="4" key="1">
    <citation type="journal article" date="2019" name="Nat. Commun.">
        <title>Expansion of phycobilisome linker gene families in mesophilic red algae.</title>
        <authorList>
            <person name="Lee J."/>
            <person name="Kim D."/>
            <person name="Bhattacharya D."/>
            <person name="Yoon H.S."/>
        </authorList>
    </citation>
    <scope>NUCLEOTIDE SEQUENCE [LARGE SCALE GENOMIC DNA]</scope>
    <source>
        <strain evidence="4">CCMP 1328</strain>
    </source>
</reference>